<protein>
    <submittedName>
        <fullName evidence="1">Uncharacterized protein</fullName>
    </submittedName>
</protein>
<evidence type="ECO:0000313" key="1">
    <source>
        <dbReference type="EMBL" id="OFC89371.1"/>
    </source>
</evidence>
<gene>
    <name evidence="1" type="ORF">BTGOE4_54770</name>
</gene>
<comment type="caution">
    <text evidence="1">The sequence shown here is derived from an EMBL/GenBank/DDBJ whole genome shotgun (WGS) entry which is preliminary data.</text>
</comment>
<organism evidence="1 2">
    <name type="scientific">Bacillus thuringiensis</name>
    <dbReference type="NCBI Taxonomy" id="1428"/>
    <lineage>
        <taxon>Bacteria</taxon>
        <taxon>Bacillati</taxon>
        <taxon>Bacillota</taxon>
        <taxon>Bacilli</taxon>
        <taxon>Bacillales</taxon>
        <taxon>Bacillaceae</taxon>
        <taxon>Bacillus</taxon>
        <taxon>Bacillus cereus group</taxon>
    </lineage>
</organism>
<name>A0A9X5MYW4_BACTU</name>
<sequence>MKKHWHMPMLFVCEDKSYIEKNKMDRNSVFKG</sequence>
<proteinExistence type="predicted"/>
<dbReference type="AlphaFoldDB" id="A0A9X5MYW4"/>
<evidence type="ECO:0000313" key="2">
    <source>
        <dbReference type="Proteomes" id="UP000175994"/>
    </source>
</evidence>
<accession>A0A9X5MYW4</accession>
<dbReference type="EMBL" id="LXLI01000034">
    <property type="protein sequence ID" value="OFC89371.1"/>
    <property type="molecule type" value="Genomic_DNA"/>
</dbReference>
<reference evidence="1 2" key="1">
    <citation type="submission" date="2016-04" db="EMBL/GenBank/DDBJ databases">
        <title>Bacillus thuringiensis and Bacillus weihenstephanensis as novel biocontrol agents of wilt causing Verticillium species.</title>
        <authorList>
            <person name="Hollensteiner J."/>
            <person name="Wemheuer F."/>
            <person name="Harting R."/>
            <person name="Kolarzyk A."/>
            <person name="Diaz-Valerio S."/>
            <person name="Poehlein A."/>
            <person name="Brzuszkiewicz E."/>
            <person name="Nesemann K."/>
            <person name="Braus-Stromeyer S."/>
            <person name="Braus G."/>
            <person name="Daniel R."/>
            <person name="Liesegang H."/>
        </authorList>
    </citation>
    <scope>NUCLEOTIDE SEQUENCE [LARGE SCALE GENOMIC DNA]</scope>
    <source>
        <strain evidence="1 2">GOE4</strain>
    </source>
</reference>
<dbReference type="Proteomes" id="UP000175994">
    <property type="component" value="Unassembled WGS sequence"/>
</dbReference>